<evidence type="ECO:0000259" key="8">
    <source>
        <dbReference type="PROSITE" id="PS50217"/>
    </source>
</evidence>
<dbReference type="GO" id="GO:0000976">
    <property type="term" value="F:transcription cis-regulatory region binding"/>
    <property type="evidence" value="ECO:0007669"/>
    <property type="project" value="UniProtKB-ARBA"/>
</dbReference>
<name>A0A9Q1KG10_9CARY</name>
<dbReference type="Pfam" id="PF00170">
    <property type="entry name" value="bZIP_1"/>
    <property type="match status" value="1"/>
</dbReference>
<feature type="compositionally biased region" description="Basic and acidic residues" evidence="7">
    <location>
        <begin position="1"/>
        <end position="14"/>
    </location>
</feature>
<organism evidence="9 10">
    <name type="scientific">Carnegiea gigantea</name>
    <dbReference type="NCBI Taxonomy" id="171969"/>
    <lineage>
        <taxon>Eukaryota</taxon>
        <taxon>Viridiplantae</taxon>
        <taxon>Streptophyta</taxon>
        <taxon>Embryophyta</taxon>
        <taxon>Tracheophyta</taxon>
        <taxon>Spermatophyta</taxon>
        <taxon>Magnoliopsida</taxon>
        <taxon>eudicotyledons</taxon>
        <taxon>Gunneridae</taxon>
        <taxon>Pentapetalae</taxon>
        <taxon>Caryophyllales</taxon>
        <taxon>Cactineae</taxon>
        <taxon>Cactaceae</taxon>
        <taxon>Cactoideae</taxon>
        <taxon>Echinocereeae</taxon>
        <taxon>Carnegiea</taxon>
    </lineage>
</organism>
<evidence type="ECO:0000256" key="1">
    <source>
        <dbReference type="ARBA" id="ARBA00004123"/>
    </source>
</evidence>
<dbReference type="SMART" id="SM00338">
    <property type="entry name" value="BRLZ"/>
    <property type="match status" value="1"/>
</dbReference>
<accession>A0A9Q1KG10</accession>
<evidence type="ECO:0000256" key="3">
    <source>
        <dbReference type="ARBA" id="ARBA00023015"/>
    </source>
</evidence>
<dbReference type="PANTHER" id="PTHR45967:SF38">
    <property type="entry name" value="G-BOX-BINDING FACTOR 2"/>
    <property type="match status" value="1"/>
</dbReference>
<feature type="region of interest" description="Disordered" evidence="7">
    <location>
        <begin position="322"/>
        <end position="364"/>
    </location>
</feature>
<evidence type="ECO:0000256" key="4">
    <source>
        <dbReference type="ARBA" id="ARBA00023125"/>
    </source>
</evidence>
<gene>
    <name evidence="9" type="ORF">Cgig2_007920</name>
</gene>
<comment type="similarity">
    <text evidence="2">Belongs to the bZIP family.</text>
</comment>
<evidence type="ECO:0000313" key="9">
    <source>
        <dbReference type="EMBL" id="KAJ8442082.1"/>
    </source>
</evidence>
<dbReference type="GO" id="GO:0003700">
    <property type="term" value="F:DNA-binding transcription factor activity"/>
    <property type="evidence" value="ECO:0007669"/>
    <property type="project" value="InterPro"/>
</dbReference>
<proteinExistence type="inferred from homology"/>
<dbReference type="InterPro" id="IPR004827">
    <property type="entry name" value="bZIP"/>
</dbReference>
<evidence type="ECO:0000256" key="2">
    <source>
        <dbReference type="ARBA" id="ARBA00007163"/>
    </source>
</evidence>
<dbReference type="InterPro" id="IPR012900">
    <property type="entry name" value="MFMR"/>
</dbReference>
<dbReference type="PANTHER" id="PTHR45967">
    <property type="entry name" value="G-BOX-BINDING FACTOR 3-RELATED"/>
    <property type="match status" value="1"/>
</dbReference>
<dbReference type="InterPro" id="IPR045314">
    <property type="entry name" value="bZIP_plant_GBF1"/>
</dbReference>
<dbReference type="AlphaFoldDB" id="A0A9Q1KG10"/>
<dbReference type="EMBL" id="JAKOGI010000147">
    <property type="protein sequence ID" value="KAJ8442082.1"/>
    <property type="molecule type" value="Genomic_DNA"/>
</dbReference>
<comment type="caution">
    <text evidence="9">The sequence shown here is derived from an EMBL/GenBank/DDBJ whole genome shotgun (WGS) entry which is preliminary data.</text>
</comment>
<keyword evidence="3" id="KW-0805">Transcription regulation</keyword>
<keyword evidence="6" id="KW-0539">Nucleus</keyword>
<dbReference type="PROSITE" id="PS00036">
    <property type="entry name" value="BZIP_BASIC"/>
    <property type="match status" value="1"/>
</dbReference>
<dbReference type="Pfam" id="PF07777">
    <property type="entry name" value="MFMR"/>
    <property type="match status" value="1"/>
</dbReference>
<reference evidence="9" key="1">
    <citation type="submission" date="2022-04" db="EMBL/GenBank/DDBJ databases">
        <title>Carnegiea gigantea Genome sequencing and assembly v2.</title>
        <authorList>
            <person name="Copetti D."/>
            <person name="Sanderson M.J."/>
            <person name="Burquez A."/>
            <person name="Wojciechowski M.F."/>
        </authorList>
    </citation>
    <scope>NUCLEOTIDE SEQUENCE</scope>
    <source>
        <strain evidence="9">SGP5-SGP5p</strain>
        <tissue evidence="9">Aerial part</tissue>
    </source>
</reference>
<keyword evidence="10" id="KW-1185">Reference proteome</keyword>
<feature type="domain" description="BZIP" evidence="8">
    <location>
        <begin position="255"/>
        <end position="318"/>
    </location>
</feature>
<dbReference type="PROSITE" id="PS50217">
    <property type="entry name" value="BZIP"/>
    <property type="match status" value="1"/>
</dbReference>
<protein>
    <recommendedName>
        <fullName evidence="8">BZIP domain-containing protein</fullName>
    </recommendedName>
</protein>
<keyword evidence="4" id="KW-0238">DNA-binding</keyword>
<keyword evidence="5" id="KW-0804">Transcription</keyword>
<dbReference type="OrthoDB" id="1642657at2759"/>
<feature type="region of interest" description="Disordered" evidence="7">
    <location>
        <begin position="105"/>
        <end position="183"/>
    </location>
</feature>
<feature type="region of interest" description="Disordered" evidence="7">
    <location>
        <begin position="1"/>
        <end position="26"/>
    </location>
</feature>
<evidence type="ECO:0000256" key="7">
    <source>
        <dbReference type="SAM" id="MobiDB-lite"/>
    </source>
</evidence>
<dbReference type="SUPFAM" id="SSF57959">
    <property type="entry name" value="Leucine zipper domain"/>
    <property type="match status" value="1"/>
</dbReference>
<evidence type="ECO:0000256" key="5">
    <source>
        <dbReference type="ARBA" id="ARBA00023163"/>
    </source>
</evidence>
<feature type="region of interest" description="Disordered" evidence="7">
    <location>
        <begin position="254"/>
        <end position="287"/>
    </location>
</feature>
<dbReference type="GO" id="GO:0005634">
    <property type="term" value="C:nucleus"/>
    <property type="evidence" value="ECO:0007669"/>
    <property type="project" value="UniProtKB-SubCell"/>
</dbReference>
<dbReference type="Proteomes" id="UP001153076">
    <property type="component" value="Unassembled WGS sequence"/>
</dbReference>
<sequence>MGNNEGEKPSKPEKAPSPPREQSGVHVYPDWAAVQAYYGPGAIPPPYFNPAVTSGHAAHPYMWAPSQMMPPYGSPYAAMYPHGGIYGPTAAPVCMQVATPLSLETPAKSTGNESGPGKKCKASDGHAVSGNGKVDSTGEVGVHGQSQSTDCGTEDSCDKSDDSTAREEDNNRGHNGVADSGVCHMQTHPYPGADANHGNGIVPGIPMASAAAIRGGPLPTAEVNHSSAKANPNVVTTAALCGTRPSGIGIQDERELKREKRKQSNRESARRSRLRKQAEMEELSRKVDSLVAENMALRSEINKLVEDSEKIRSENATLMEKLKNVQGQTGKTVSDRTNEQEDLLSKVNNSSVTNGNHEQGGDDK</sequence>
<feature type="compositionally biased region" description="Basic and acidic residues" evidence="7">
    <location>
        <begin position="156"/>
        <end position="172"/>
    </location>
</feature>
<dbReference type="Gene3D" id="1.20.5.170">
    <property type="match status" value="1"/>
</dbReference>
<evidence type="ECO:0000313" key="10">
    <source>
        <dbReference type="Proteomes" id="UP001153076"/>
    </source>
</evidence>
<dbReference type="CDD" id="cd14702">
    <property type="entry name" value="bZIP_plant_GBF1"/>
    <property type="match status" value="1"/>
</dbReference>
<comment type="subcellular location">
    <subcellularLocation>
        <location evidence="1">Nucleus</location>
    </subcellularLocation>
</comment>
<dbReference type="InterPro" id="IPR046347">
    <property type="entry name" value="bZIP_sf"/>
</dbReference>
<evidence type="ECO:0000256" key="6">
    <source>
        <dbReference type="ARBA" id="ARBA00023242"/>
    </source>
</evidence>
<feature type="compositionally biased region" description="Polar residues" evidence="7">
    <location>
        <begin position="346"/>
        <end position="357"/>
    </location>
</feature>
<dbReference type="InterPro" id="IPR044827">
    <property type="entry name" value="GBF-like"/>
</dbReference>